<gene>
    <name evidence="8" type="ORF">NE237_006635</name>
</gene>
<proteinExistence type="predicted"/>
<dbReference type="InterPro" id="IPR036576">
    <property type="entry name" value="WRKY_dom_sf"/>
</dbReference>
<feature type="compositionally biased region" description="Polar residues" evidence="6">
    <location>
        <begin position="11"/>
        <end position="20"/>
    </location>
</feature>
<sequence length="413" mass="44953">MEDGSKPEQASEFSGNSSWESDYLFSSDRESSILSEFGWNLQQDTVVKDPETGGCFSSFDQIELDSHSQQSGCWNSQPPCTVVPSGSVSGDKSSGGVDDASPSNPSVSSSSSDEPPEKSTGSDGKPPEIASKVRKKGQKRIRQQRFAFMTKSEVDHLEDGYRWRKYGQKAVKNSPFPRSYYRCTNSKCTVKKRVERSSEDPSTVITTYEGQHCHHAVGFPRGGVIPHEAAHAARCCLSRPNGLQRRRTKDCLVILCLLACVADEKERTKWHRYHLSTGASAAPEVCNRAIHDGGFAWAVNLQSSFVIEQFTVGSLASKSLTASVTLSNDGSSVGVGGDLARMVRRLAGRLRRQVSFASEIIGKGECHEGNYMVALDIQIGRAEPILMGTLRDGSKGYRLGQAMALEDQANGPG</sequence>
<organism evidence="8 9">
    <name type="scientific">Protea cynaroides</name>
    <dbReference type="NCBI Taxonomy" id="273540"/>
    <lineage>
        <taxon>Eukaryota</taxon>
        <taxon>Viridiplantae</taxon>
        <taxon>Streptophyta</taxon>
        <taxon>Embryophyta</taxon>
        <taxon>Tracheophyta</taxon>
        <taxon>Spermatophyta</taxon>
        <taxon>Magnoliopsida</taxon>
        <taxon>Proteales</taxon>
        <taxon>Proteaceae</taxon>
        <taxon>Protea</taxon>
    </lineage>
</organism>
<comment type="subcellular location">
    <subcellularLocation>
        <location evidence="1">Nucleus</location>
    </subcellularLocation>
</comment>
<feature type="compositionally biased region" description="Basic residues" evidence="6">
    <location>
        <begin position="132"/>
        <end position="143"/>
    </location>
</feature>
<evidence type="ECO:0000256" key="6">
    <source>
        <dbReference type="SAM" id="MobiDB-lite"/>
    </source>
</evidence>
<keyword evidence="2" id="KW-0805">Transcription regulation</keyword>
<evidence type="ECO:0000256" key="1">
    <source>
        <dbReference type="ARBA" id="ARBA00004123"/>
    </source>
</evidence>
<evidence type="ECO:0000256" key="3">
    <source>
        <dbReference type="ARBA" id="ARBA00023125"/>
    </source>
</evidence>
<evidence type="ECO:0000256" key="2">
    <source>
        <dbReference type="ARBA" id="ARBA00023015"/>
    </source>
</evidence>
<dbReference type="Proteomes" id="UP001141806">
    <property type="component" value="Unassembled WGS sequence"/>
</dbReference>
<evidence type="ECO:0000313" key="9">
    <source>
        <dbReference type="Proteomes" id="UP001141806"/>
    </source>
</evidence>
<feature type="region of interest" description="Disordered" evidence="6">
    <location>
        <begin position="67"/>
        <end position="143"/>
    </location>
</feature>
<dbReference type="GO" id="GO:0043565">
    <property type="term" value="F:sequence-specific DNA binding"/>
    <property type="evidence" value="ECO:0007669"/>
    <property type="project" value="InterPro"/>
</dbReference>
<feature type="compositionally biased region" description="Polar residues" evidence="6">
    <location>
        <begin position="67"/>
        <end position="79"/>
    </location>
</feature>
<dbReference type="SUPFAM" id="SSF118290">
    <property type="entry name" value="WRKY DNA-binding domain"/>
    <property type="match status" value="1"/>
</dbReference>
<keyword evidence="9" id="KW-1185">Reference proteome</keyword>
<dbReference type="Pfam" id="PF03106">
    <property type="entry name" value="WRKY"/>
    <property type="match status" value="1"/>
</dbReference>
<keyword evidence="3" id="KW-0238">DNA-binding</keyword>
<evidence type="ECO:0000259" key="7">
    <source>
        <dbReference type="PROSITE" id="PS50811"/>
    </source>
</evidence>
<reference evidence="8" key="1">
    <citation type="journal article" date="2023" name="Plant J.">
        <title>The genome of the king protea, Protea cynaroides.</title>
        <authorList>
            <person name="Chang J."/>
            <person name="Duong T.A."/>
            <person name="Schoeman C."/>
            <person name="Ma X."/>
            <person name="Roodt D."/>
            <person name="Barker N."/>
            <person name="Li Z."/>
            <person name="Van de Peer Y."/>
            <person name="Mizrachi E."/>
        </authorList>
    </citation>
    <scope>NUCLEOTIDE SEQUENCE</scope>
    <source>
        <tissue evidence="8">Young leaves</tissue>
    </source>
</reference>
<keyword evidence="4" id="KW-0804">Transcription</keyword>
<comment type="caution">
    <text evidence="8">The sequence shown here is derived from an EMBL/GenBank/DDBJ whole genome shotgun (WGS) entry which is preliminary data.</text>
</comment>
<dbReference type="OrthoDB" id="771376at2759"/>
<feature type="compositionally biased region" description="Low complexity" evidence="6">
    <location>
        <begin position="82"/>
        <end position="113"/>
    </location>
</feature>
<evidence type="ECO:0000256" key="4">
    <source>
        <dbReference type="ARBA" id="ARBA00023163"/>
    </source>
</evidence>
<dbReference type="SMART" id="SM00774">
    <property type="entry name" value="WRKY"/>
    <property type="match status" value="1"/>
</dbReference>
<dbReference type="InterPro" id="IPR044810">
    <property type="entry name" value="WRKY_plant"/>
</dbReference>
<feature type="domain" description="WRKY" evidence="7">
    <location>
        <begin position="152"/>
        <end position="217"/>
    </location>
</feature>
<dbReference type="AlphaFoldDB" id="A0A9Q0KNL0"/>
<dbReference type="EMBL" id="JAMYWD010000004">
    <property type="protein sequence ID" value="KAJ4973461.1"/>
    <property type="molecule type" value="Genomic_DNA"/>
</dbReference>
<dbReference type="FunFam" id="2.20.25.80:FF:000003">
    <property type="entry name" value="WRKY transcription factor 57"/>
    <property type="match status" value="1"/>
</dbReference>
<dbReference type="GO" id="GO:0005634">
    <property type="term" value="C:nucleus"/>
    <property type="evidence" value="ECO:0007669"/>
    <property type="project" value="UniProtKB-SubCell"/>
</dbReference>
<evidence type="ECO:0000256" key="5">
    <source>
        <dbReference type="ARBA" id="ARBA00023242"/>
    </source>
</evidence>
<dbReference type="PANTHER" id="PTHR31221">
    <property type="entry name" value="WRKY TRANSCRIPTION FACTOR PROTEIN 1-RELATED"/>
    <property type="match status" value="1"/>
</dbReference>
<name>A0A9Q0KNL0_9MAGN</name>
<dbReference type="Gene3D" id="2.20.25.80">
    <property type="entry name" value="WRKY domain"/>
    <property type="match status" value="1"/>
</dbReference>
<dbReference type="InterPro" id="IPR003657">
    <property type="entry name" value="WRKY_dom"/>
</dbReference>
<keyword evidence="5" id="KW-0539">Nucleus</keyword>
<accession>A0A9Q0KNL0</accession>
<protein>
    <recommendedName>
        <fullName evidence="7">WRKY domain-containing protein</fullName>
    </recommendedName>
</protein>
<evidence type="ECO:0000313" key="8">
    <source>
        <dbReference type="EMBL" id="KAJ4973461.1"/>
    </source>
</evidence>
<dbReference type="PROSITE" id="PS50811">
    <property type="entry name" value="WRKY"/>
    <property type="match status" value="1"/>
</dbReference>
<dbReference type="PANTHER" id="PTHR31221:SF334">
    <property type="entry name" value="WRKY TRANSCRIPTION FACTOR 57-RELATED"/>
    <property type="match status" value="1"/>
</dbReference>
<dbReference type="GO" id="GO:0003700">
    <property type="term" value="F:DNA-binding transcription factor activity"/>
    <property type="evidence" value="ECO:0007669"/>
    <property type="project" value="InterPro"/>
</dbReference>
<feature type="region of interest" description="Disordered" evidence="6">
    <location>
        <begin position="1"/>
        <end position="21"/>
    </location>
</feature>